<evidence type="ECO:0000313" key="7">
    <source>
        <dbReference type="RefSeq" id="XP_033779461.1"/>
    </source>
</evidence>
<reference evidence="7" key="1">
    <citation type="submission" date="2025-08" db="UniProtKB">
        <authorList>
            <consortium name="RefSeq"/>
        </authorList>
    </citation>
    <scope>IDENTIFICATION</scope>
</reference>
<dbReference type="Gene3D" id="2.60.40.10">
    <property type="entry name" value="Immunoglobulins"/>
    <property type="match status" value="1"/>
</dbReference>
<keyword evidence="3" id="KW-0472">Membrane</keyword>
<dbReference type="InterPro" id="IPR001039">
    <property type="entry name" value="MHC_I_a_a1/a2"/>
</dbReference>
<dbReference type="InterPro" id="IPR011162">
    <property type="entry name" value="MHC_I/II-like_Ag-recog"/>
</dbReference>
<evidence type="ECO:0000256" key="1">
    <source>
        <dbReference type="ARBA" id="ARBA00023180"/>
    </source>
</evidence>
<protein>
    <submittedName>
        <fullName evidence="7">Major histocompatibility complex class I-related gene protein-like isoform X1</fullName>
    </submittedName>
</protein>
<dbReference type="PROSITE" id="PS00290">
    <property type="entry name" value="IG_MHC"/>
    <property type="match status" value="1"/>
</dbReference>
<dbReference type="PANTHER" id="PTHR16675:SF235">
    <property type="entry name" value="SHKT DOMAIN-CONTAINING PROTEIN"/>
    <property type="match status" value="1"/>
</dbReference>
<dbReference type="InterPro" id="IPR003006">
    <property type="entry name" value="Ig/MHC_CS"/>
</dbReference>
<dbReference type="InterPro" id="IPR007110">
    <property type="entry name" value="Ig-like_dom"/>
</dbReference>
<dbReference type="OrthoDB" id="8936120at2759"/>
<dbReference type="InterPro" id="IPR050208">
    <property type="entry name" value="MHC_class-I_related"/>
</dbReference>
<feature type="signal peptide" evidence="4">
    <location>
        <begin position="1"/>
        <end position="20"/>
    </location>
</feature>
<keyword evidence="4" id="KW-0732">Signal</keyword>
<dbReference type="PROSITE" id="PS50835">
    <property type="entry name" value="IG_LIKE"/>
    <property type="match status" value="1"/>
</dbReference>
<dbReference type="RefSeq" id="XP_033779461.1">
    <property type="nucleotide sequence ID" value="XM_033923570.1"/>
</dbReference>
<evidence type="ECO:0000256" key="2">
    <source>
        <dbReference type="RuleBase" id="RU004439"/>
    </source>
</evidence>
<gene>
    <name evidence="7" type="primary">LOC117349887</name>
</gene>
<dbReference type="InterPro" id="IPR003597">
    <property type="entry name" value="Ig_C1-set"/>
</dbReference>
<dbReference type="InParanoid" id="A0A6P8PW16"/>
<dbReference type="SMART" id="SM00407">
    <property type="entry name" value="IGc1"/>
    <property type="match status" value="1"/>
</dbReference>
<evidence type="ECO:0000259" key="5">
    <source>
        <dbReference type="PROSITE" id="PS50835"/>
    </source>
</evidence>
<dbReference type="SUPFAM" id="SSF54452">
    <property type="entry name" value="MHC antigen-recognition domain"/>
    <property type="match status" value="1"/>
</dbReference>
<dbReference type="SUPFAM" id="SSF48726">
    <property type="entry name" value="Immunoglobulin"/>
    <property type="match status" value="1"/>
</dbReference>
<proteinExistence type="inferred from homology"/>
<dbReference type="InterPro" id="IPR036179">
    <property type="entry name" value="Ig-like_dom_sf"/>
</dbReference>
<keyword evidence="6" id="KW-1185">Reference proteome</keyword>
<dbReference type="GO" id="GO:0009897">
    <property type="term" value="C:external side of plasma membrane"/>
    <property type="evidence" value="ECO:0007669"/>
    <property type="project" value="TreeGrafter"/>
</dbReference>
<evidence type="ECO:0000256" key="3">
    <source>
        <dbReference type="SAM" id="Phobius"/>
    </source>
</evidence>
<dbReference type="Pfam" id="PF07654">
    <property type="entry name" value="C1-set"/>
    <property type="match status" value="1"/>
</dbReference>
<dbReference type="Proteomes" id="UP000515159">
    <property type="component" value="Chromosome 16"/>
</dbReference>
<dbReference type="PRINTS" id="PR01638">
    <property type="entry name" value="MHCCLASSI"/>
</dbReference>
<feature type="transmembrane region" description="Helical" evidence="3">
    <location>
        <begin position="314"/>
        <end position="338"/>
    </location>
</feature>
<dbReference type="GO" id="GO:0005615">
    <property type="term" value="C:extracellular space"/>
    <property type="evidence" value="ECO:0007669"/>
    <property type="project" value="TreeGrafter"/>
</dbReference>
<organism evidence="6 7">
    <name type="scientific">Geotrypetes seraphini</name>
    <name type="common">Gaboon caecilian</name>
    <name type="synonym">Caecilia seraphini</name>
    <dbReference type="NCBI Taxonomy" id="260995"/>
    <lineage>
        <taxon>Eukaryota</taxon>
        <taxon>Metazoa</taxon>
        <taxon>Chordata</taxon>
        <taxon>Craniata</taxon>
        <taxon>Vertebrata</taxon>
        <taxon>Euteleostomi</taxon>
        <taxon>Amphibia</taxon>
        <taxon>Gymnophiona</taxon>
        <taxon>Geotrypetes</taxon>
    </lineage>
</organism>
<dbReference type="InterPro" id="IPR013783">
    <property type="entry name" value="Ig-like_fold"/>
</dbReference>
<keyword evidence="3" id="KW-1133">Transmembrane helix</keyword>
<sequence>MHLLPLLLLLGCLWAHKAVSENHSLTYFTTIVVGGPPNSPYFFDVSYWDDVPLEWYDSKTELLEPRAPWMKDMVDPAYWWNRTQELWYLQKISRSTLLYVMKEMNQTKGVHTYQIMEGCDVSENTSFGFFRTAFDGADFLSITTDTEFWVAEMPEAEAKAEARNANETLTQQFLQYLDVHCYNAEVFLSFANETLPQSDEPNVRVKERRLPNDSVTLYCHANGFYPSYIEMTWMTNGAETQVTLDPENILPNPDRTYQAIMSLSVTSETRDDYSCLVRHSSLEEDKIVLWDRGQMEPPPEQVIDRDKDQEGLSIGGIIGVVVALVAFVFAVTLGLVAWQKRRRAEAFGERFLNT</sequence>
<dbReference type="AlphaFoldDB" id="A0A6P8PW16"/>
<evidence type="ECO:0000256" key="4">
    <source>
        <dbReference type="SAM" id="SignalP"/>
    </source>
</evidence>
<dbReference type="Pfam" id="PF00129">
    <property type="entry name" value="MHC_I"/>
    <property type="match status" value="1"/>
</dbReference>
<comment type="similarity">
    <text evidence="2">Belongs to the MHC class I family.</text>
</comment>
<dbReference type="KEGG" id="gsh:117349887"/>
<dbReference type="InterPro" id="IPR037055">
    <property type="entry name" value="MHC_I-like_Ag-recog_sf"/>
</dbReference>
<dbReference type="GO" id="GO:0006955">
    <property type="term" value="P:immune response"/>
    <property type="evidence" value="ECO:0007669"/>
    <property type="project" value="TreeGrafter"/>
</dbReference>
<name>A0A6P8PW16_GEOSA</name>
<evidence type="ECO:0000313" key="6">
    <source>
        <dbReference type="Proteomes" id="UP000515159"/>
    </source>
</evidence>
<dbReference type="Gene3D" id="3.30.500.10">
    <property type="entry name" value="MHC class I-like antigen recognition-like"/>
    <property type="match status" value="1"/>
</dbReference>
<feature type="chain" id="PRO_5027665289" evidence="4">
    <location>
        <begin position="21"/>
        <end position="354"/>
    </location>
</feature>
<keyword evidence="1" id="KW-0325">Glycoprotein</keyword>
<keyword evidence="3" id="KW-0812">Transmembrane</keyword>
<feature type="domain" description="Ig-like" evidence="5">
    <location>
        <begin position="201"/>
        <end position="288"/>
    </location>
</feature>
<accession>A0A6P8PW16</accession>
<dbReference type="GeneID" id="117349887"/>
<dbReference type="PANTHER" id="PTHR16675">
    <property type="entry name" value="MHC CLASS I-RELATED"/>
    <property type="match status" value="1"/>
</dbReference>
<dbReference type="InterPro" id="IPR011161">
    <property type="entry name" value="MHC_I-like_Ag-recog"/>
</dbReference>